<accession>A0AAD5RVE1</accession>
<feature type="region of interest" description="Disordered" evidence="1">
    <location>
        <begin position="479"/>
        <end position="521"/>
    </location>
</feature>
<protein>
    <recommendedName>
        <fullName evidence="2">Fungal lipase-type domain-containing protein</fullName>
    </recommendedName>
</protein>
<feature type="domain" description="Fungal lipase-type" evidence="2">
    <location>
        <begin position="308"/>
        <end position="459"/>
    </location>
</feature>
<organism evidence="3 4">
    <name type="scientific">Zalerion maritima</name>
    <dbReference type="NCBI Taxonomy" id="339359"/>
    <lineage>
        <taxon>Eukaryota</taxon>
        <taxon>Fungi</taxon>
        <taxon>Dikarya</taxon>
        <taxon>Ascomycota</taxon>
        <taxon>Pezizomycotina</taxon>
        <taxon>Sordariomycetes</taxon>
        <taxon>Lulworthiomycetidae</taxon>
        <taxon>Lulworthiales</taxon>
        <taxon>Lulworthiaceae</taxon>
        <taxon>Zalerion</taxon>
    </lineage>
</organism>
<evidence type="ECO:0000313" key="4">
    <source>
        <dbReference type="Proteomes" id="UP001201980"/>
    </source>
</evidence>
<dbReference type="AlphaFoldDB" id="A0AAD5RVE1"/>
<name>A0AAD5RVE1_9PEZI</name>
<dbReference type="PANTHER" id="PTHR46023">
    <property type="entry name" value="LIPASE CLASS 3 PROTEIN-LIKE"/>
    <property type="match status" value="1"/>
</dbReference>
<dbReference type="CDD" id="cd00519">
    <property type="entry name" value="Lipase_3"/>
    <property type="match status" value="1"/>
</dbReference>
<dbReference type="EMBL" id="JAKWBI020000065">
    <property type="protein sequence ID" value="KAJ2903976.1"/>
    <property type="molecule type" value="Genomic_DNA"/>
</dbReference>
<evidence type="ECO:0000259" key="2">
    <source>
        <dbReference type="Pfam" id="PF01764"/>
    </source>
</evidence>
<feature type="compositionally biased region" description="Basic residues" evidence="1">
    <location>
        <begin position="9"/>
        <end position="23"/>
    </location>
</feature>
<keyword evidence="4" id="KW-1185">Reference proteome</keyword>
<feature type="compositionally biased region" description="Polar residues" evidence="1">
    <location>
        <begin position="190"/>
        <end position="201"/>
    </location>
</feature>
<dbReference type="Proteomes" id="UP001201980">
    <property type="component" value="Unassembled WGS sequence"/>
</dbReference>
<sequence length="630" mass="69207">MGWFATTKPKPRPSSKASSKCRKAPPPLPHPHSHPHSPIHSQTPPPPYGVQQSWPPQPQFQPAGYLPAPPGWTPGSPTPIVVNQYYLSPNPGSSNSSNASGSSGCSTFNNIKDSASAAATRVNDVLPGTLQIPPPVFDDGLPAWHAYGTQLLNQGAALYDQISSKFNHVMTSIDRNKFEGSEKEMARYGTATQQVSRSSPEPIQRGPPPKKSSKKDKKALAMTSSVVSTRFFIKTDYYSNSKLPLDLDPLKLTVETWPLISLAATYAESVYESPRGPERSTHIDADWKMGTKAMVIKSVANTTFKAIVFAIRGTATFMDWVVNLNMAPTSPGGFLDDPGNLCHAGFLSVARRMVGPVAARLRQLLEEDPRRAKYSLIITGHSAGGAVASLLFSHMLATSSGARSELNDLIGSKAFRRVHCITFGTPPVSLLPLQKPDKPRLKNWLFMNFVNEGDPVARADKEYVKSLLELYSTPIPGEGSGQNCPLAKIEGRKRSSSLSRGTRSLTKSRSESHFRAKRTTPTQEIRLMPTWSVPPCTLSCPGNIYVMRSGEMFHNYRDKDYRVHYPQAPMRNKGKKTVEERADEGVVVQKVTDEQLRGMIWGDPVCHVMRLYTLRIETLAIGAVTWGGCR</sequence>
<reference evidence="3" key="1">
    <citation type="submission" date="2022-07" db="EMBL/GenBank/DDBJ databases">
        <title>Draft genome sequence of Zalerion maritima ATCC 34329, a (micro)plastics degrading marine fungus.</title>
        <authorList>
            <person name="Paco A."/>
            <person name="Goncalves M.F.M."/>
            <person name="Rocha-Santos T.A.P."/>
            <person name="Alves A."/>
        </authorList>
    </citation>
    <scope>NUCLEOTIDE SEQUENCE</scope>
    <source>
        <strain evidence="3">ATCC 34329</strain>
    </source>
</reference>
<dbReference type="GO" id="GO:0006629">
    <property type="term" value="P:lipid metabolic process"/>
    <property type="evidence" value="ECO:0007669"/>
    <property type="project" value="InterPro"/>
</dbReference>
<feature type="region of interest" description="Disordered" evidence="1">
    <location>
        <begin position="1"/>
        <end position="71"/>
    </location>
</feature>
<dbReference type="Pfam" id="PF01764">
    <property type="entry name" value="Lipase_3"/>
    <property type="match status" value="1"/>
</dbReference>
<dbReference type="InterPro" id="IPR029058">
    <property type="entry name" value="AB_hydrolase_fold"/>
</dbReference>
<evidence type="ECO:0000313" key="3">
    <source>
        <dbReference type="EMBL" id="KAJ2903976.1"/>
    </source>
</evidence>
<dbReference type="PANTHER" id="PTHR46023:SF6">
    <property type="entry name" value="LIPASE CLASS 3 FAMILY PROTEIN"/>
    <property type="match status" value="1"/>
</dbReference>
<proteinExistence type="predicted"/>
<evidence type="ECO:0000256" key="1">
    <source>
        <dbReference type="SAM" id="MobiDB-lite"/>
    </source>
</evidence>
<dbReference type="InterPro" id="IPR002921">
    <property type="entry name" value="Fungal_lipase-type"/>
</dbReference>
<gene>
    <name evidence="3" type="ORF">MKZ38_009031</name>
</gene>
<comment type="caution">
    <text evidence="3">The sequence shown here is derived from an EMBL/GenBank/DDBJ whole genome shotgun (WGS) entry which is preliminary data.</text>
</comment>
<feature type="compositionally biased region" description="Low complexity" evidence="1">
    <location>
        <begin position="496"/>
        <end position="507"/>
    </location>
</feature>
<dbReference type="Gene3D" id="3.40.50.1820">
    <property type="entry name" value="alpha/beta hydrolase"/>
    <property type="match status" value="1"/>
</dbReference>
<feature type="region of interest" description="Disordered" evidence="1">
    <location>
        <begin position="183"/>
        <end position="219"/>
    </location>
</feature>
<dbReference type="SUPFAM" id="SSF53474">
    <property type="entry name" value="alpha/beta-Hydrolases"/>
    <property type="match status" value="1"/>
</dbReference>